<dbReference type="GO" id="GO:0008061">
    <property type="term" value="F:chitin binding"/>
    <property type="evidence" value="ECO:0007669"/>
    <property type="project" value="InterPro"/>
</dbReference>
<dbReference type="InterPro" id="IPR001223">
    <property type="entry name" value="Glyco_hydro18_cat"/>
</dbReference>
<feature type="signal peptide" evidence="1">
    <location>
        <begin position="1"/>
        <end position="23"/>
    </location>
</feature>
<dbReference type="PANTHER" id="PTHR11177">
    <property type="entry name" value="CHITINASE"/>
    <property type="match status" value="1"/>
</dbReference>
<dbReference type="SUPFAM" id="SSF54556">
    <property type="entry name" value="Chitinase insertion domain"/>
    <property type="match status" value="2"/>
</dbReference>
<comment type="caution">
    <text evidence="3">The sequence shown here is derived from an EMBL/GenBank/DDBJ whole genome shotgun (WGS) entry which is preliminary data.</text>
</comment>
<dbReference type="GO" id="GO:0004568">
    <property type="term" value="F:chitinase activity"/>
    <property type="evidence" value="ECO:0007669"/>
    <property type="project" value="TreeGrafter"/>
</dbReference>
<dbReference type="EMBL" id="JAKKPZ010000002">
    <property type="protein sequence ID" value="KAI1726422.1"/>
    <property type="molecule type" value="Genomic_DNA"/>
</dbReference>
<evidence type="ECO:0000313" key="4">
    <source>
        <dbReference type="Proteomes" id="UP001201812"/>
    </source>
</evidence>
<gene>
    <name evidence="3" type="ORF">DdX_03142</name>
</gene>
<dbReference type="GO" id="GO:0005576">
    <property type="term" value="C:extracellular region"/>
    <property type="evidence" value="ECO:0007669"/>
    <property type="project" value="TreeGrafter"/>
</dbReference>
<dbReference type="PANTHER" id="PTHR11177:SF401">
    <property type="entry name" value="CHITINASE-LIKE PROTEIN C25A8.4"/>
    <property type="match status" value="1"/>
</dbReference>
<dbReference type="SUPFAM" id="SSF51445">
    <property type="entry name" value="(Trans)glycosidases"/>
    <property type="match status" value="3"/>
</dbReference>
<dbReference type="InterPro" id="IPR050314">
    <property type="entry name" value="Glycosyl_Hydrlase_18"/>
</dbReference>
<evidence type="ECO:0000313" key="3">
    <source>
        <dbReference type="EMBL" id="KAI1726422.1"/>
    </source>
</evidence>
<feature type="domain" description="GH18" evidence="2">
    <location>
        <begin position="50"/>
        <end position="418"/>
    </location>
</feature>
<name>A0AAD4RCT9_9BILA</name>
<sequence length="1060" mass="119816">MSKSALWTFGFVAFLALLACSAAENSFENGENANEAGEDSGDDNLKRGRCKFFCFYVPPKNTLVEKGNFFNLTCSHLIYGFAHVNSDYEITHATNYDKPTSYQGKSEGNFQRITALGHHKRMKVLFGVKHTAKSGKIENSWAHNKTVREIVWWARFGGFDGIFLDIESQQHLLSRAFEMFMKKLAERVAEDFKFYNEHNKHKIKEKMIVVLGVSARWSDAVRRKVIKYEQYLDLLYLWSDDIPTATSQSKAVQVDPLSATSDIAKEDTIKYNAEKLASSGIKRDRIIIGFTGWARSYVLDEPTEPKHGSFIVKVGEPGNITQRNDGRLAYHELCKVEGFGNFTYDNMAMTTSFSGPDDLWYSFNSPGHESLKSKLKWVSSFGLGGVGVFSVQSDDEFDECGHGSFPLHKYISEHFRCSVRRVDEDRGNEACTRLCSFNPDRATNSFSFSSLDPNWCSHIVLSPVSVQTNGELFITSVFRKAVIDFNAWNSNAKPYLLLSIGPDQQSSVWRMALSDQKRGKLIASMLKLVDEFGADGVDISWTQALRVQDSELLSNLLSELRANVTDTKQLFVSVSYQPTFANRYEFKKLSEVADYVILQGYRFHSHEKLFTGHHSPLFISKVLTVPSHTIEGMTKVWISNQVEPKKLIVALSAEALTQIFSPALNRAMIRSIGDPAIPFKSVMTRSNSPGIVTQTELCRILQKKTAQVHFIDAIGVPYMTDDNEFIAYDDVRSMQIKSVWISMKKFGGIALHGMELDNIAGECPPQNAFPMLKAIARSQVCDKCLPVLPAQNNTDLIGSGAEGNQTEASSEKCSTGPKFKVICSYKLASEEHSEFLAFDEIPYEQCDEIVIESFNLNSNGDISYNPAFRTNVDNMVRTRILNNEKLILLQTEAVAKKPESRFIAAIQCFMTVKDLEQLFDKTKDIVERIFAHLEQHNFVGVELDCSHLLRKENKQKFADLLTLLQEKFESTDGCPKTLSLRIPPWQTRLKDFYDLGILNRIHSVVLPPSHVVTMKHSMMASPLFTDSSKEFSIVSFVLTSVPNLRLYDLYYEIAFRQQHL</sequence>
<proteinExistence type="predicted"/>
<feature type="domain" description="GH18" evidence="2">
    <location>
        <begin position="431"/>
        <end position="782"/>
    </location>
</feature>
<dbReference type="InterPro" id="IPR011583">
    <property type="entry name" value="Chitinase_II/V-like_cat"/>
</dbReference>
<dbReference type="Pfam" id="PF00704">
    <property type="entry name" value="Glyco_hydro_18"/>
    <property type="match status" value="2"/>
</dbReference>
<keyword evidence="1" id="KW-0732">Signal</keyword>
<organism evidence="3 4">
    <name type="scientific">Ditylenchus destructor</name>
    <dbReference type="NCBI Taxonomy" id="166010"/>
    <lineage>
        <taxon>Eukaryota</taxon>
        <taxon>Metazoa</taxon>
        <taxon>Ecdysozoa</taxon>
        <taxon>Nematoda</taxon>
        <taxon>Chromadorea</taxon>
        <taxon>Rhabditida</taxon>
        <taxon>Tylenchina</taxon>
        <taxon>Tylenchomorpha</taxon>
        <taxon>Sphaerularioidea</taxon>
        <taxon>Anguinidae</taxon>
        <taxon>Anguininae</taxon>
        <taxon>Ditylenchus</taxon>
    </lineage>
</organism>
<evidence type="ECO:0000256" key="1">
    <source>
        <dbReference type="SAM" id="SignalP"/>
    </source>
</evidence>
<evidence type="ECO:0000259" key="2">
    <source>
        <dbReference type="PROSITE" id="PS51910"/>
    </source>
</evidence>
<keyword evidence="3" id="KW-0378">Hydrolase</keyword>
<dbReference type="GO" id="GO:0005975">
    <property type="term" value="P:carbohydrate metabolic process"/>
    <property type="evidence" value="ECO:0007669"/>
    <property type="project" value="InterPro"/>
</dbReference>
<dbReference type="GO" id="GO:0006032">
    <property type="term" value="P:chitin catabolic process"/>
    <property type="evidence" value="ECO:0007669"/>
    <property type="project" value="TreeGrafter"/>
</dbReference>
<accession>A0AAD4RCT9</accession>
<protein>
    <submittedName>
        <fullName evidence="3">Glycosyl hydrolases family 18 domain-containing protein</fullName>
    </submittedName>
</protein>
<keyword evidence="4" id="KW-1185">Reference proteome</keyword>
<feature type="chain" id="PRO_5042015954" evidence="1">
    <location>
        <begin position="24"/>
        <end position="1060"/>
    </location>
</feature>
<dbReference type="PROSITE" id="PS51257">
    <property type="entry name" value="PROKAR_LIPOPROTEIN"/>
    <property type="match status" value="1"/>
</dbReference>
<dbReference type="Proteomes" id="UP001201812">
    <property type="component" value="Unassembled WGS sequence"/>
</dbReference>
<dbReference type="SMART" id="SM00636">
    <property type="entry name" value="Glyco_18"/>
    <property type="match status" value="1"/>
</dbReference>
<dbReference type="InterPro" id="IPR029070">
    <property type="entry name" value="Chitinase_insertion_sf"/>
</dbReference>
<dbReference type="InterPro" id="IPR017853">
    <property type="entry name" value="GH"/>
</dbReference>
<dbReference type="Gene3D" id="3.10.50.10">
    <property type="match status" value="2"/>
</dbReference>
<dbReference type="AlphaFoldDB" id="A0AAD4RCT9"/>
<dbReference type="PROSITE" id="PS51910">
    <property type="entry name" value="GH18_2"/>
    <property type="match status" value="2"/>
</dbReference>
<dbReference type="Gene3D" id="3.20.20.80">
    <property type="entry name" value="Glycosidases"/>
    <property type="match status" value="3"/>
</dbReference>
<reference evidence="3" key="1">
    <citation type="submission" date="2022-01" db="EMBL/GenBank/DDBJ databases">
        <title>Genome Sequence Resource for Two Populations of Ditylenchus destructor, the Migratory Endoparasitic Phytonematode.</title>
        <authorList>
            <person name="Zhang H."/>
            <person name="Lin R."/>
            <person name="Xie B."/>
        </authorList>
    </citation>
    <scope>NUCLEOTIDE SEQUENCE</scope>
    <source>
        <strain evidence="3">BazhouSP</strain>
    </source>
</reference>